<feature type="compositionally biased region" description="Basic and acidic residues" evidence="1">
    <location>
        <begin position="575"/>
        <end position="594"/>
    </location>
</feature>
<evidence type="ECO:0000313" key="3">
    <source>
        <dbReference type="EMBL" id="KAJ9539611.1"/>
    </source>
</evidence>
<evidence type="ECO:0000259" key="2">
    <source>
        <dbReference type="Pfam" id="PF00076"/>
    </source>
</evidence>
<dbReference type="InterPro" id="IPR035979">
    <property type="entry name" value="RBD_domain_sf"/>
</dbReference>
<reference evidence="3" key="1">
    <citation type="submission" date="2023-03" db="EMBL/GenBank/DDBJ databases">
        <title>Chromosome-scale reference genome and RAD-based genetic map of yellow starthistle (Centaurea solstitialis) reveal putative structural variation and QTLs associated with invader traits.</title>
        <authorList>
            <person name="Reatini B."/>
            <person name="Cang F.A."/>
            <person name="Jiang Q."/>
            <person name="Mckibben M.T.W."/>
            <person name="Barker M.S."/>
            <person name="Rieseberg L.H."/>
            <person name="Dlugosch K.M."/>
        </authorList>
    </citation>
    <scope>NUCLEOTIDE SEQUENCE</scope>
    <source>
        <strain evidence="3">CAN-66</strain>
        <tissue evidence="3">Leaf</tissue>
    </source>
</reference>
<sequence>MRERESRERVIGRRVWDWGVGERVRTGHRLGSREYSSFYKDLDFKRGSNRKEISFMFFNFPETIEVSELWRIFKRIGDVSDIYMARRRLKNGKKFGFIRFRSENDTWSLEKKLANVWIGSFKLVIYRATAKSGDARLGMKNHNHNQDDCIRKDKMLAKGERKNTKTYKEAVCEGKHSAKTKSEDQNFRRDSESDFQEISLGSWEEDPLNSSFLKLCLVGSIASSDNFDAVAKLISNIWEGCSIKILGGKQVLIYLANEENIRSVLDNPKHGIHYWVKNLSRWSVGYRQIERFTWIKVTGVPLHGWKEEIFSSIAGKWGQVLRLRNCNLLEEDVLNEGRILICTPIRTPIQEIGNIKIGQLFYRVVVSEVEDGFTMSYSRKSENVSSDEGDPWCNSENDSKWSSDPEDNHDSNHDGNKEFLGKEFVDANHRKEKDVVGVFQAMPQVGDRSEKRDLVDTDTINDGAGSKANDGVADLANERSEDLREKEVPHATLLNPVHDPDINSNGPFAARPNSVGHDGKVGPVSNLNGVGTSKFSPNLKEDGLEDRSPPVDNSACSVNNNGGYQQSFQENNQTDESKDPQKSMEAGSKDETVGRKKSTSQNQNQKQKPRKSEALGIGRGKVSFHLMKKCARSKNRKANSHRGREGGSNSVDRSPVRFCKSKGKEATVSQNSISNELGGKASEDEIREFGGMLGVVWKDQQIAKEGADVPQQ</sequence>
<dbReference type="Pfam" id="PF00076">
    <property type="entry name" value="RRM_1"/>
    <property type="match status" value="1"/>
</dbReference>
<feature type="region of interest" description="Disordered" evidence="1">
    <location>
        <begin position="379"/>
        <end position="418"/>
    </location>
</feature>
<dbReference type="InterPro" id="IPR000504">
    <property type="entry name" value="RRM_dom"/>
</dbReference>
<dbReference type="AlphaFoldDB" id="A0AA38SPI3"/>
<feature type="compositionally biased region" description="Basic and acidic residues" evidence="1">
    <location>
        <begin position="397"/>
        <end position="418"/>
    </location>
</feature>
<feature type="region of interest" description="Disordered" evidence="1">
    <location>
        <begin position="491"/>
        <end position="679"/>
    </location>
</feature>
<dbReference type="PANTHER" id="PTHR34427">
    <property type="entry name" value="DUF4283 DOMAIN PROTEIN"/>
    <property type="match status" value="1"/>
</dbReference>
<dbReference type="CDD" id="cd00590">
    <property type="entry name" value="RRM_SF"/>
    <property type="match status" value="1"/>
</dbReference>
<dbReference type="EMBL" id="JARYMX010000007">
    <property type="protein sequence ID" value="KAJ9539611.1"/>
    <property type="molecule type" value="Genomic_DNA"/>
</dbReference>
<dbReference type="PANTHER" id="PTHR34427:SF5">
    <property type="entry name" value="DUF4283 DOMAIN-CONTAINING PROTEIN"/>
    <property type="match status" value="1"/>
</dbReference>
<organism evidence="3 4">
    <name type="scientific">Centaurea solstitialis</name>
    <name type="common">yellow star-thistle</name>
    <dbReference type="NCBI Taxonomy" id="347529"/>
    <lineage>
        <taxon>Eukaryota</taxon>
        <taxon>Viridiplantae</taxon>
        <taxon>Streptophyta</taxon>
        <taxon>Embryophyta</taxon>
        <taxon>Tracheophyta</taxon>
        <taxon>Spermatophyta</taxon>
        <taxon>Magnoliopsida</taxon>
        <taxon>eudicotyledons</taxon>
        <taxon>Gunneridae</taxon>
        <taxon>Pentapetalae</taxon>
        <taxon>asterids</taxon>
        <taxon>campanulids</taxon>
        <taxon>Asterales</taxon>
        <taxon>Asteraceae</taxon>
        <taxon>Carduoideae</taxon>
        <taxon>Cardueae</taxon>
        <taxon>Centaureinae</taxon>
        <taxon>Centaurea</taxon>
    </lineage>
</organism>
<dbReference type="Proteomes" id="UP001172457">
    <property type="component" value="Chromosome 7"/>
</dbReference>
<evidence type="ECO:0000313" key="4">
    <source>
        <dbReference type="Proteomes" id="UP001172457"/>
    </source>
</evidence>
<feature type="compositionally biased region" description="Basic and acidic residues" evidence="1">
    <location>
        <begin position="539"/>
        <end position="549"/>
    </location>
</feature>
<accession>A0AA38SPI3</accession>
<feature type="domain" description="RRM" evidence="2">
    <location>
        <begin position="59"/>
        <end position="106"/>
    </location>
</feature>
<protein>
    <recommendedName>
        <fullName evidence="2">RRM domain-containing protein</fullName>
    </recommendedName>
</protein>
<name>A0AA38SPI3_9ASTR</name>
<proteinExistence type="predicted"/>
<dbReference type="SUPFAM" id="SSF54928">
    <property type="entry name" value="RNA-binding domain, RBD"/>
    <property type="match status" value="1"/>
</dbReference>
<evidence type="ECO:0000256" key="1">
    <source>
        <dbReference type="SAM" id="MobiDB-lite"/>
    </source>
</evidence>
<feature type="compositionally biased region" description="Polar residues" evidence="1">
    <location>
        <begin position="554"/>
        <end position="574"/>
    </location>
</feature>
<feature type="compositionally biased region" description="Polar residues" evidence="1">
    <location>
        <begin position="525"/>
        <end position="536"/>
    </location>
</feature>
<gene>
    <name evidence="3" type="ORF">OSB04_026117</name>
</gene>
<comment type="caution">
    <text evidence="3">The sequence shown here is derived from an EMBL/GenBank/DDBJ whole genome shotgun (WGS) entry which is preliminary data.</text>
</comment>
<dbReference type="Gene3D" id="3.30.70.330">
    <property type="match status" value="1"/>
</dbReference>
<dbReference type="GO" id="GO:0003723">
    <property type="term" value="F:RNA binding"/>
    <property type="evidence" value="ECO:0007669"/>
    <property type="project" value="InterPro"/>
</dbReference>
<dbReference type="InterPro" id="IPR012677">
    <property type="entry name" value="Nucleotide-bd_a/b_plait_sf"/>
</dbReference>
<keyword evidence="4" id="KW-1185">Reference proteome</keyword>
<feature type="compositionally biased region" description="Basic residues" evidence="1">
    <location>
        <begin position="626"/>
        <end position="641"/>
    </location>
</feature>